<evidence type="ECO:0000313" key="3">
    <source>
        <dbReference type="EMBL" id="SMX49245.1"/>
    </source>
</evidence>
<accession>A0A238L2C4</accession>
<feature type="chain" id="PRO_5012647158" evidence="2">
    <location>
        <begin position="20"/>
        <end position="107"/>
    </location>
</feature>
<feature type="signal peptide" evidence="2">
    <location>
        <begin position="1"/>
        <end position="19"/>
    </location>
</feature>
<sequence>MIRTVLIPAALLGLPQSLAAQQGEECLGYDLTHPDRSIPMDPATDAWSLYNLGPGRVVIRSSTGETLPGPAPSSQPRPTAFQGDTDKSYAITLEGPGLAIVYICPED</sequence>
<protein>
    <submittedName>
        <fullName evidence="3">Uncharacterized protein</fullName>
    </submittedName>
</protein>
<proteinExistence type="predicted"/>
<evidence type="ECO:0000256" key="1">
    <source>
        <dbReference type="SAM" id="MobiDB-lite"/>
    </source>
</evidence>
<gene>
    <name evidence="3" type="ORF">MAA8898_04235</name>
</gene>
<feature type="region of interest" description="Disordered" evidence="1">
    <location>
        <begin position="61"/>
        <end position="85"/>
    </location>
</feature>
<dbReference type="AlphaFoldDB" id="A0A238L2C4"/>
<organism evidence="3 4">
    <name type="scientific">Maliponia aquimaris</name>
    <dbReference type="NCBI Taxonomy" id="1673631"/>
    <lineage>
        <taxon>Bacteria</taxon>
        <taxon>Pseudomonadati</taxon>
        <taxon>Pseudomonadota</taxon>
        <taxon>Alphaproteobacteria</taxon>
        <taxon>Rhodobacterales</taxon>
        <taxon>Paracoccaceae</taxon>
        <taxon>Maliponia</taxon>
    </lineage>
</organism>
<dbReference type="EMBL" id="FXYF01000015">
    <property type="protein sequence ID" value="SMX49245.1"/>
    <property type="molecule type" value="Genomic_DNA"/>
</dbReference>
<evidence type="ECO:0000313" key="4">
    <source>
        <dbReference type="Proteomes" id="UP000207598"/>
    </source>
</evidence>
<name>A0A238L2C4_9RHOB</name>
<reference evidence="3 4" key="1">
    <citation type="submission" date="2017-05" db="EMBL/GenBank/DDBJ databases">
        <authorList>
            <person name="Song R."/>
            <person name="Chenine A.L."/>
            <person name="Ruprecht R.M."/>
        </authorList>
    </citation>
    <scope>NUCLEOTIDE SEQUENCE [LARGE SCALE GENOMIC DNA]</scope>
    <source>
        <strain evidence="3 4">CECT 8898</strain>
    </source>
</reference>
<keyword evidence="4" id="KW-1185">Reference proteome</keyword>
<evidence type="ECO:0000256" key="2">
    <source>
        <dbReference type="SAM" id="SignalP"/>
    </source>
</evidence>
<dbReference type="Proteomes" id="UP000207598">
    <property type="component" value="Unassembled WGS sequence"/>
</dbReference>
<dbReference type="RefSeq" id="WP_094022986.1">
    <property type="nucleotide sequence ID" value="NZ_FXYF01000015.1"/>
</dbReference>
<dbReference type="OrthoDB" id="7871291at2"/>
<keyword evidence="2" id="KW-0732">Signal</keyword>